<dbReference type="EMBL" id="JAUNZN010000003">
    <property type="protein sequence ID" value="KAK4824458.1"/>
    <property type="molecule type" value="Genomic_DNA"/>
</dbReference>
<evidence type="ECO:0000313" key="2">
    <source>
        <dbReference type="Proteomes" id="UP001333110"/>
    </source>
</evidence>
<evidence type="ECO:0000313" key="1">
    <source>
        <dbReference type="EMBL" id="KAK4824458.1"/>
    </source>
</evidence>
<gene>
    <name evidence="1" type="ORF">QYF61_015836</name>
</gene>
<protein>
    <submittedName>
        <fullName evidence="1">Uncharacterized protein</fullName>
    </submittedName>
</protein>
<keyword evidence="2" id="KW-1185">Reference proteome</keyword>
<proteinExistence type="predicted"/>
<accession>A0AAN7NAG8</accession>
<dbReference type="AlphaFoldDB" id="A0AAN7NAG8"/>
<organism evidence="1 2">
    <name type="scientific">Mycteria americana</name>
    <name type="common">Wood stork</name>
    <dbReference type="NCBI Taxonomy" id="33587"/>
    <lineage>
        <taxon>Eukaryota</taxon>
        <taxon>Metazoa</taxon>
        <taxon>Chordata</taxon>
        <taxon>Craniata</taxon>
        <taxon>Vertebrata</taxon>
        <taxon>Euteleostomi</taxon>
        <taxon>Archelosauria</taxon>
        <taxon>Archosauria</taxon>
        <taxon>Dinosauria</taxon>
        <taxon>Saurischia</taxon>
        <taxon>Theropoda</taxon>
        <taxon>Coelurosauria</taxon>
        <taxon>Aves</taxon>
        <taxon>Neognathae</taxon>
        <taxon>Neoaves</taxon>
        <taxon>Aequornithes</taxon>
        <taxon>Ciconiiformes</taxon>
        <taxon>Ciconiidae</taxon>
        <taxon>Mycteria</taxon>
    </lineage>
</organism>
<dbReference type="Proteomes" id="UP001333110">
    <property type="component" value="Unassembled WGS sequence"/>
</dbReference>
<reference evidence="1 2" key="1">
    <citation type="journal article" date="2023" name="J. Hered.">
        <title>Chromosome-level genome of the wood stork (Mycteria americana) provides insight into avian chromosome evolution.</title>
        <authorList>
            <person name="Flamio R. Jr."/>
            <person name="Ramstad K.M."/>
        </authorList>
    </citation>
    <scope>NUCLEOTIDE SEQUENCE [LARGE SCALE GENOMIC DNA]</scope>
    <source>
        <strain evidence="1">JAX WOST 10</strain>
    </source>
</reference>
<sequence length="245" mass="26490">MLWIGSDLYRSSSPTPLQEQGHLQLDQVAQSPVQPDLQCFLGDGASTTSLGTLFQCFTTLLGKNFFLKSSLNLPSLSLKPLLLVLSQQALLKSLSLSFLQAPFKYWKAAIRSPHSLLFSRLNKPNSLSLSSRGAPALGSFSWPSSGPAPAGPRPSCAEGPELDTALQVRSHQSRVEGQNHLPQPAGHASFDAAQDTVGLLGCQRTLLAHVQLFVHQYPQVLFRRAALDHIIPQPVLILGVALTQV</sequence>
<name>A0AAN7NAG8_MYCAM</name>
<comment type="caution">
    <text evidence="1">The sequence shown here is derived from an EMBL/GenBank/DDBJ whole genome shotgun (WGS) entry which is preliminary data.</text>
</comment>